<dbReference type="RefSeq" id="WP_106927023.1">
    <property type="nucleotide sequence ID" value="NZ_CABMMU010000007.1"/>
</dbReference>
<keyword evidence="5" id="KW-1185">Reference proteome</keyword>
<feature type="domain" description="2Fe-2S ferredoxin-type" evidence="2">
    <location>
        <begin position="1"/>
        <end position="87"/>
    </location>
</feature>
<reference evidence="4 5" key="1">
    <citation type="submission" date="2018-03" db="EMBL/GenBank/DDBJ databases">
        <title>First report of an OXA-48+CTX-M-M-producing Kluyvera ascorbata clone recovered from patients admitted in a University Hospital in Madrid, Spain.</title>
        <authorList>
            <person name="Hernandez-Garcia M."/>
            <person name="Leon-Sampedro R."/>
            <person name="Perez-Viso B."/>
            <person name="Morosini M.I."/>
            <person name="Lopez-Fresnena N."/>
            <person name="Coque T.M."/>
            <person name="Bonten M."/>
            <person name="Malhotra-Kumar S."/>
            <person name="Ruiz-Garbajosa P."/>
            <person name="Canton R."/>
        </authorList>
    </citation>
    <scope>NUCLEOTIDE SEQUENCE [LARGE SCALE GENOMIC DNA]</scope>
    <source>
        <strain evidence="4 5">KA2</strain>
    </source>
</reference>
<dbReference type="PRINTS" id="PR00371">
    <property type="entry name" value="FPNCR"/>
</dbReference>
<dbReference type="STRING" id="1006000.GKAS_03489"/>
<comment type="caution">
    <text evidence="4">The sequence shown here is derived from an EMBL/GenBank/DDBJ whole genome shotgun (WGS) entry which is preliminary data.</text>
</comment>
<dbReference type="InterPro" id="IPR001041">
    <property type="entry name" value="2Fe-2S_ferredoxin-type"/>
</dbReference>
<dbReference type="Pfam" id="PF00111">
    <property type="entry name" value="Fer2"/>
    <property type="match status" value="1"/>
</dbReference>
<dbReference type="InterPro" id="IPR017938">
    <property type="entry name" value="Riboflavin_synthase-like_b-brl"/>
</dbReference>
<dbReference type="Pfam" id="PF00970">
    <property type="entry name" value="FAD_binding_6"/>
    <property type="match status" value="1"/>
</dbReference>
<name>A0A2T2Y2M8_9ENTR</name>
<dbReference type="InterPro" id="IPR039261">
    <property type="entry name" value="FNR_nucleotide-bd"/>
</dbReference>
<dbReference type="InterPro" id="IPR001433">
    <property type="entry name" value="OxRdtase_FAD/NAD-bd"/>
</dbReference>
<dbReference type="Proteomes" id="UP000240892">
    <property type="component" value="Unassembled WGS sequence"/>
</dbReference>
<dbReference type="CDD" id="cd00207">
    <property type="entry name" value="fer2"/>
    <property type="match status" value="1"/>
</dbReference>
<dbReference type="AlphaFoldDB" id="A0A2T2Y2M8"/>
<dbReference type="SUPFAM" id="SSF54292">
    <property type="entry name" value="2Fe-2S ferredoxin-like"/>
    <property type="match status" value="1"/>
</dbReference>
<accession>A0A2T2Y2M8</accession>
<dbReference type="GO" id="GO:0016491">
    <property type="term" value="F:oxidoreductase activity"/>
    <property type="evidence" value="ECO:0007669"/>
    <property type="project" value="InterPro"/>
</dbReference>
<evidence type="ECO:0000259" key="2">
    <source>
        <dbReference type="PROSITE" id="PS51085"/>
    </source>
</evidence>
<dbReference type="CDD" id="cd06187">
    <property type="entry name" value="O2ase_reductase_like"/>
    <property type="match status" value="1"/>
</dbReference>
<sequence length="325" mass="35365">MHVDFTTVNRQVTVTPGSNLLDVLREHQIAISYSCMAGRCQTCRCTVLRGNVEQTLPEDAPEMAAGEVLACCTTLHSDCAIALPPTDEIVVHPARTLKTTVSEFSPLCHDVWRLRLKPAKAFSWSAGQFVRLTFPGGGQRSYSMAGSPQDDELEFHIRIVADGRVTPGLSQTLMPGTMIKLNGPLGASWLRQKHPGPILCVAGGTGLAPQLSIIRSALAAGMKNPIHLYYGCRWAADLYGTEQLEALANAYPHFRYQIVLSQETPTETIRTGRLPAAVAQDLPTLKGWKVYPAGPPAMVEAMTLQARALGARAEDIHADAFYYQP</sequence>
<comment type="cofactor">
    <cofactor evidence="1">
        <name>[2Fe-2S] cluster</name>
        <dbReference type="ChEBI" id="CHEBI:190135"/>
    </cofactor>
</comment>
<organism evidence="4 5">
    <name type="scientific">Kluyvera genomosp. 2</name>
    <dbReference type="NCBI Taxonomy" id="2774054"/>
    <lineage>
        <taxon>Bacteria</taxon>
        <taxon>Pseudomonadati</taxon>
        <taxon>Pseudomonadota</taxon>
        <taxon>Gammaproteobacteria</taxon>
        <taxon>Enterobacterales</taxon>
        <taxon>Enterobacteriaceae</taxon>
        <taxon>Kluyvera</taxon>
    </lineage>
</organism>
<evidence type="ECO:0000256" key="1">
    <source>
        <dbReference type="ARBA" id="ARBA00034078"/>
    </source>
</evidence>
<evidence type="ECO:0000313" key="4">
    <source>
        <dbReference type="EMBL" id="PSR46780.1"/>
    </source>
</evidence>
<gene>
    <name evidence="4" type="ORF">C8256_11935</name>
</gene>
<dbReference type="Gene3D" id="2.40.30.10">
    <property type="entry name" value="Translation factors"/>
    <property type="match status" value="1"/>
</dbReference>
<evidence type="ECO:0000313" key="5">
    <source>
        <dbReference type="Proteomes" id="UP000240892"/>
    </source>
</evidence>
<dbReference type="PANTHER" id="PTHR47354:SF5">
    <property type="entry name" value="PROTEIN RFBI"/>
    <property type="match status" value="1"/>
</dbReference>
<dbReference type="InterPro" id="IPR017927">
    <property type="entry name" value="FAD-bd_FR_type"/>
</dbReference>
<protein>
    <submittedName>
        <fullName evidence="4">Reductase</fullName>
    </submittedName>
</protein>
<dbReference type="Gene3D" id="3.40.50.80">
    <property type="entry name" value="Nucleotide-binding domain of ferredoxin-NADP reductase (FNR) module"/>
    <property type="match status" value="1"/>
</dbReference>
<dbReference type="Gene3D" id="3.10.20.30">
    <property type="match status" value="1"/>
</dbReference>
<dbReference type="InterPro" id="IPR001709">
    <property type="entry name" value="Flavoprot_Pyr_Nucl_cyt_Rdtase"/>
</dbReference>
<proteinExistence type="predicted"/>
<dbReference type="InterPro" id="IPR008333">
    <property type="entry name" value="Cbr1-like_FAD-bd_dom"/>
</dbReference>
<dbReference type="PRINTS" id="PR00410">
    <property type="entry name" value="PHEHYDRXLASE"/>
</dbReference>
<evidence type="ECO:0000259" key="3">
    <source>
        <dbReference type="PROSITE" id="PS51384"/>
    </source>
</evidence>
<feature type="domain" description="FAD-binding FR-type" evidence="3">
    <location>
        <begin position="94"/>
        <end position="191"/>
    </location>
</feature>
<dbReference type="GO" id="GO:0051536">
    <property type="term" value="F:iron-sulfur cluster binding"/>
    <property type="evidence" value="ECO:0007669"/>
    <property type="project" value="InterPro"/>
</dbReference>
<dbReference type="InterPro" id="IPR050415">
    <property type="entry name" value="MRET"/>
</dbReference>
<dbReference type="PROSITE" id="PS51085">
    <property type="entry name" value="2FE2S_FER_2"/>
    <property type="match status" value="1"/>
</dbReference>
<dbReference type="EMBL" id="PYHO01000007">
    <property type="protein sequence ID" value="PSR46780.1"/>
    <property type="molecule type" value="Genomic_DNA"/>
</dbReference>
<dbReference type="SUPFAM" id="SSF52343">
    <property type="entry name" value="Ferredoxin reductase-like, C-terminal NADP-linked domain"/>
    <property type="match status" value="1"/>
</dbReference>
<dbReference type="PROSITE" id="PS51384">
    <property type="entry name" value="FAD_FR"/>
    <property type="match status" value="1"/>
</dbReference>
<dbReference type="InterPro" id="IPR012675">
    <property type="entry name" value="Beta-grasp_dom_sf"/>
</dbReference>
<dbReference type="InterPro" id="IPR036010">
    <property type="entry name" value="2Fe-2S_ferredoxin-like_sf"/>
</dbReference>
<dbReference type="Pfam" id="PF00175">
    <property type="entry name" value="NAD_binding_1"/>
    <property type="match status" value="1"/>
</dbReference>
<dbReference type="PANTHER" id="PTHR47354">
    <property type="entry name" value="NADH OXIDOREDUCTASE HCR"/>
    <property type="match status" value="1"/>
</dbReference>
<dbReference type="SUPFAM" id="SSF63380">
    <property type="entry name" value="Riboflavin synthase domain-like"/>
    <property type="match status" value="1"/>
</dbReference>